<name>A0A6A6JKB3_WESOR</name>
<accession>A0A6A6JKB3</accession>
<dbReference type="GO" id="GO:0000981">
    <property type="term" value="F:DNA-binding transcription factor activity, RNA polymerase II-specific"/>
    <property type="evidence" value="ECO:0007669"/>
    <property type="project" value="InterPro"/>
</dbReference>
<feature type="region of interest" description="Disordered" evidence="6">
    <location>
        <begin position="1"/>
        <end position="39"/>
    </location>
</feature>
<dbReference type="PANTHER" id="PTHR31668:SF26">
    <property type="entry name" value="GLUCOSE TRANSPORT TRANSCRIPTION REGULATOR RGT1-RELATED"/>
    <property type="match status" value="1"/>
</dbReference>
<reference evidence="8" key="1">
    <citation type="journal article" date="2020" name="Stud. Mycol.">
        <title>101 Dothideomycetes genomes: a test case for predicting lifestyles and emergence of pathogens.</title>
        <authorList>
            <person name="Haridas S."/>
            <person name="Albert R."/>
            <person name="Binder M."/>
            <person name="Bloem J."/>
            <person name="Labutti K."/>
            <person name="Salamov A."/>
            <person name="Andreopoulos B."/>
            <person name="Baker S."/>
            <person name="Barry K."/>
            <person name="Bills G."/>
            <person name="Bluhm B."/>
            <person name="Cannon C."/>
            <person name="Castanera R."/>
            <person name="Culley D."/>
            <person name="Daum C."/>
            <person name="Ezra D."/>
            <person name="Gonzalez J."/>
            <person name="Henrissat B."/>
            <person name="Kuo A."/>
            <person name="Liang C."/>
            <person name="Lipzen A."/>
            <person name="Lutzoni F."/>
            <person name="Magnuson J."/>
            <person name="Mondo S."/>
            <person name="Nolan M."/>
            <person name="Ohm R."/>
            <person name="Pangilinan J."/>
            <person name="Park H.-J."/>
            <person name="Ramirez L."/>
            <person name="Alfaro M."/>
            <person name="Sun H."/>
            <person name="Tritt A."/>
            <person name="Yoshinaga Y."/>
            <person name="Zwiers L.-H."/>
            <person name="Turgeon B."/>
            <person name="Goodwin S."/>
            <person name="Spatafora J."/>
            <person name="Crous P."/>
            <person name="Grigoriev I."/>
        </authorList>
    </citation>
    <scope>NUCLEOTIDE SEQUENCE</scope>
    <source>
        <strain evidence="8">CBS 379.55</strain>
    </source>
</reference>
<dbReference type="Pfam" id="PF00172">
    <property type="entry name" value="Zn_clus"/>
    <property type="match status" value="1"/>
</dbReference>
<dbReference type="CDD" id="cd00067">
    <property type="entry name" value="GAL4"/>
    <property type="match status" value="1"/>
</dbReference>
<protein>
    <recommendedName>
        <fullName evidence="7">Zn(2)-C6 fungal-type domain-containing protein</fullName>
    </recommendedName>
</protein>
<evidence type="ECO:0000256" key="5">
    <source>
        <dbReference type="ARBA" id="ARBA00023242"/>
    </source>
</evidence>
<keyword evidence="1" id="KW-0479">Metal-binding</keyword>
<keyword evidence="4" id="KW-0804">Transcription</keyword>
<dbReference type="GeneID" id="54551454"/>
<keyword evidence="3" id="KW-0238">DNA-binding</keyword>
<feature type="region of interest" description="Disordered" evidence="6">
    <location>
        <begin position="666"/>
        <end position="696"/>
    </location>
</feature>
<dbReference type="SMART" id="SM00066">
    <property type="entry name" value="GAL4"/>
    <property type="match status" value="1"/>
</dbReference>
<dbReference type="GO" id="GO:0003677">
    <property type="term" value="F:DNA binding"/>
    <property type="evidence" value="ECO:0007669"/>
    <property type="project" value="UniProtKB-KW"/>
</dbReference>
<dbReference type="Gene3D" id="4.10.240.10">
    <property type="entry name" value="Zn(2)-C6 fungal-type DNA-binding domain"/>
    <property type="match status" value="1"/>
</dbReference>
<sequence>MASNAPYPEPDASMSGTMYGAPNGAPSPVQQQQHMASDADLQLQENIAQLQRSNDMMQAAPGQPQQLGQMNPLTAAHHHFQSPPRPTHSPQQMAQTVMNLDEHNMYSDQDASRKRSKVSRACDECRRKKIRCDATSENGAEPCSSCKRTGARCQFSRQPMKRGPSKGYIKELADRLNSLENQIHQHPHGPPPTFDYPVVGDHSLNDPHTPSHLSRKRTHSMSEGLQDPHRGSSWSAPDRDFTTNGQTMRQSSFSDMTLAGSLLTGSNEATIKAYYNSIHPVLPILSHDASTLNRLTNCSPKVREAFFLTLECAVRSVSPSGVPGADLNVTQLLQQGFDSLHIAETSLADVDPARQFNNKLAYCQSLELLIIASDKPASTNGLPDPALLLARLAGMVIATGLYDAKMLERLRDQDRETLEEARRVFWVAFILDRFLASVRGKDSLLPMHYGSASREDLNAMGEVAFYLARAAQILASVTKIIRAGEVPNPEHRSSPLASATSESSTLIYDLIDGFRLSLDLTNLVGNSPPHLALQYLRLLLARQHTQTPSKDTLDITKELLHNLIVTPITPLHHVFAYLVAAALTDLSDRVETQVEAQAAIKEMDDAIANGQIVHRVFNGTGWDMAIRNLLHHKKGLTPASSTAVERTSPAAPQPNMAGLQHLAAAAVGERDSADGRPGSSGGPPGTGAIPPPVQDSLKNDDVAAAMAAASEAAAAQAQATAAAAQQQLQDGGGDGGHGGENGNGSGSGNGNVVEGF</sequence>
<dbReference type="PANTHER" id="PTHR31668">
    <property type="entry name" value="GLUCOSE TRANSPORT TRANSCRIPTION REGULATOR RGT1-RELATED-RELATED"/>
    <property type="match status" value="1"/>
</dbReference>
<keyword evidence="9" id="KW-1185">Reference proteome</keyword>
<dbReference type="Proteomes" id="UP000800097">
    <property type="component" value="Unassembled WGS sequence"/>
</dbReference>
<dbReference type="InterPro" id="IPR036864">
    <property type="entry name" value="Zn2-C6_fun-type_DNA-bd_sf"/>
</dbReference>
<keyword evidence="2" id="KW-0805">Transcription regulation</keyword>
<dbReference type="RefSeq" id="XP_033654233.1">
    <property type="nucleotide sequence ID" value="XM_033798279.1"/>
</dbReference>
<evidence type="ECO:0000313" key="8">
    <source>
        <dbReference type="EMBL" id="KAF2276694.1"/>
    </source>
</evidence>
<keyword evidence="5" id="KW-0539">Nucleus</keyword>
<evidence type="ECO:0000256" key="1">
    <source>
        <dbReference type="ARBA" id="ARBA00022723"/>
    </source>
</evidence>
<evidence type="ECO:0000313" key="9">
    <source>
        <dbReference type="Proteomes" id="UP000800097"/>
    </source>
</evidence>
<organism evidence="8 9">
    <name type="scientific">Westerdykella ornata</name>
    <dbReference type="NCBI Taxonomy" id="318751"/>
    <lineage>
        <taxon>Eukaryota</taxon>
        <taxon>Fungi</taxon>
        <taxon>Dikarya</taxon>
        <taxon>Ascomycota</taxon>
        <taxon>Pezizomycotina</taxon>
        <taxon>Dothideomycetes</taxon>
        <taxon>Pleosporomycetidae</taxon>
        <taxon>Pleosporales</taxon>
        <taxon>Sporormiaceae</taxon>
        <taxon>Westerdykella</taxon>
    </lineage>
</organism>
<dbReference type="OrthoDB" id="5426978at2759"/>
<dbReference type="AlphaFoldDB" id="A0A6A6JKB3"/>
<evidence type="ECO:0000256" key="4">
    <source>
        <dbReference type="ARBA" id="ARBA00023163"/>
    </source>
</evidence>
<dbReference type="PROSITE" id="PS00463">
    <property type="entry name" value="ZN2_CY6_FUNGAL_1"/>
    <property type="match status" value="1"/>
</dbReference>
<gene>
    <name evidence="8" type="ORF">EI97DRAFT_432941</name>
</gene>
<evidence type="ECO:0000256" key="6">
    <source>
        <dbReference type="SAM" id="MobiDB-lite"/>
    </source>
</evidence>
<evidence type="ECO:0000259" key="7">
    <source>
        <dbReference type="PROSITE" id="PS50048"/>
    </source>
</evidence>
<dbReference type="EMBL" id="ML986492">
    <property type="protein sequence ID" value="KAF2276694.1"/>
    <property type="molecule type" value="Genomic_DNA"/>
</dbReference>
<dbReference type="PROSITE" id="PS50048">
    <property type="entry name" value="ZN2_CY6_FUNGAL_2"/>
    <property type="match status" value="1"/>
</dbReference>
<dbReference type="GO" id="GO:0008270">
    <property type="term" value="F:zinc ion binding"/>
    <property type="evidence" value="ECO:0007669"/>
    <property type="project" value="InterPro"/>
</dbReference>
<dbReference type="InterPro" id="IPR050797">
    <property type="entry name" value="Carb_Metab_Trans_Reg"/>
</dbReference>
<feature type="region of interest" description="Disordered" evidence="6">
    <location>
        <begin position="182"/>
        <end position="249"/>
    </location>
</feature>
<feature type="compositionally biased region" description="Low complexity" evidence="6">
    <location>
        <begin position="720"/>
        <end position="729"/>
    </location>
</feature>
<dbReference type="CDD" id="cd12148">
    <property type="entry name" value="fungal_TF_MHR"/>
    <property type="match status" value="1"/>
</dbReference>
<feature type="compositionally biased region" description="Gly residues" evidence="6">
    <location>
        <begin position="730"/>
        <end position="749"/>
    </location>
</feature>
<evidence type="ECO:0000256" key="3">
    <source>
        <dbReference type="ARBA" id="ARBA00023125"/>
    </source>
</evidence>
<feature type="domain" description="Zn(2)-C6 fungal-type" evidence="7">
    <location>
        <begin position="121"/>
        <end position="155"/>
    </location>
</feature>
<dbReference type="SUPFAM" id="SSF57701">
    <property type="entry name" value="Zn2/Cys6 DNA-binding domain"/>
    <property type="match status" value="1"/>
</dbReference>
<proteinExistence type="predicted"/>
<feature type="region of interest" description="Disordered" evidence="6">
    <location>
        <begin position="720"/>
        <end position="756"/>
    </location>
</feature>
<dbReference type="InterPro" id="IPR001138">
    <property type="entry name" value="Zn2Cys6_DnaBD"/>
</dbReference>
<evidence type="ECO:0000256" key="2">
    <source>
        <dbReference type="ARBA" id="ARBA00023015"/>
    </source>
</evidence>